<dbReference type="Proteomes" id="UP000689195">
    <property type="component" value="Unassembled WGS sequence"/>
</dbReference>
<protein>
    <recommendedName>
        <fullName evidence="4">B box-type domain-containing protein</fullName>
    </recommendedName>
</protein>
<keyword evidence="2" id="KW-0175">Coiled coil</keyword>
<evidence type="ECO:0000313" key="5">
    <source>
        <dbReference type="EMBL" id="CAD8206515.1"/>
    </source>
</evidence>
<dbReference type="AlphaFoldDB" id="A0A8S1XZS6"/>
<feature type="domain" description="B box-type" evidence="4">
    <location>
        <begin position="3"/>
        <end position="47"/>
    </location>
</feature>
<dbReference type="InterPro" id="IPR000315">
    <property type="entry name" value="Znf_B-box"/>
</dbReference>
<dbReference type="GO" id="GO:0008270">
    <property type="term" value="F:zinc ion binding"/>
    <property type="evidence" value="ECO:0007669"/>
    <property type="project" value="UniProtKB-KW"/>
</dbReference>
<reference evidence="5" key="1">
    <citation type="submission" date="2021-01" db="EMBL/GenBank/DDBJ databases">
        <authorList>
            <consortium name="Genoscope - CEA"/>
            <person name="William W."/>
        </authorList>
    </citation>
    <scope>NUCLEOTIDE SEQUENCE</scope>
</reference>
<dbReference type="PROSITE" id="PS50119">
    <property type="entry name" value="ZF_BBOX"/>
    <property type="match status" value="1"/>
</dbReference>
<evidence type="ECO:0000256" key="3">
    <source>
        <dbReference type="SAM" id="MobiDB-lite"/>
    </source>
</evidence>
<feature type="coiled-coil region" evidence="2">
    <location>
        <begin position="108"/>
        <end position="135"/>
    </location>
</feature>
<keyword evidence="1" id="KW-0863">Zinc-finger</keyword>
<keyword evidence="1" id="KW-0479">Metal-binding</keyword>
<evidence type="ECO:0000313" key="6">
    <source>
        <dbReference type="Proteomes" id="UP000689195"/>
    </source>
</evidence>
<gene>
    <name evidence="5" type="ORF">PPENT_87.1.T1440072</name>
</gene>
<sequence>MSNILRLCPKCQTSPATIQCIDCEEKMCYNCDQKVHQKLKQHRTDIIPYQQMKQIKSTQFIISGIKDHSNITYELQQELNELEAIIEAKQSFLIKQEEKWSKQISSLEIQYEKKLQQFEKEIESNENQFKNYQSSGNSTSMIIDIKKQMEAQKQQAWKELNERKVQLQDKEALLKGMIQAEEFYQKEITQKEKLINQFKDLLQQQQVERDLIKEENQKIIKQLESIKGLCKKSLPEFGINIDFLDKLGKQNQINNNNEQVEEYEEDQNEEIKKDNVQNEIDQNDNEQQQELQ</sequence>
<accession>A0A8S1XZS6</accession>
<feature type="compositionally biased region" description="Low complexity" evidence="3">
    <location>
        <begin position="277"/>
        <end position="292"/>
    </location>
</feature>
<evidence type="ECO:0000256" key="1">
    <source>
        <dbReference type="PROSITE-ProRule" id="PRU00024"/>
    </source>
</evidence>
<feature type="compositionally biased region" description="Acidic residues" evidence="3">
    <location>
        <begin position="259"/>
        <end position="268"/>
    </location>
</feature>
<evidence type="ECO:0000259" key="4">
    <source>
        <dbReference type="PROSITE" id="PS50119"/>
    </source>
</evidence>
<evidence type="ECO:0000256" key="2">
    <source>
        <dbReference type="SAM" id="Coils"/>
    </source>
</evidence>
<keyword evidence="6" id="KW-1185">Reference proteome</keyword>
<feature type="region of interest" description="Disordered" evidence="3">
    <location>
        <begin position="255"/>
        <end position="292"/>
    </location>
</feature>
<proteinExistence type="predicted"/>
<dbReference type="EMBL" id="CAJJDO010000144">
    <property type="protein sequence ID" value="CAD8206515.1"/>
    <property type="molecule type" value="Genomic_DNA"/>
</dbReference>
<dbReference type="OrthoDB" id="306507at2759"/>
<organism evidence="5 6">
    <name type="scientific">Paramecium pentaurelia</name>
    <dbReference type="NCBI Taxonomy" id="43138"/>
    <lineage>
        <taxon>Eukaryota</taxon>
        <taxon>Sar</taxon>
        <taxon>Alveolata</taxon>
        <taxon>Ciliophora</taxon>
        <taxon>Intramacronucleata</taxon>
        <taxon>Oligohymenophorea</taxon>
        <taxon>Peniculida</taxon>
        <taxon>Parameciidae</taxon>
        <taxon>Paramecium</taxon>
    </lineage>
</organism>
<comment type="caution">
    <text evidence="5">The sequence shown here is derived from an EMBL/GenBank/DDBJ whole genome shotgun (WGS) entry which is preliminary data.</text>
</comment>
<name>A0A8S1XZS6_9CILI</name>
<keyword evidence="1" id="KW-0862">Zinc</keyword>
<dbReference type="CDD" id="cd19757">
    <property type="entry name" value="Bbox1"/>
    <property type="match status" value="1"/>
</dbReference>
<feature type="coiled-coil region" evidence="2">
    <location>
        <begin position="184"/>
        <end position="222"/>
    </location>
</feature>
<dbReference type="Pfam" id="PF22586">
    <property type="entry name" value="ANCHR-like_BBOX"/>
    <property type="match status" value="1"/>
</dbReference>